<dbReference type="PANTHER" id="PTHR12283:SF6">
    <property type="entry name" value="GLUTAMINYL-PEPTIDE CYCLOTRANSFERASE-RELATED"/>
    <property type="match status" value="1"/>
</dbReference>
<reference evidence="4 5" key="1">
    <citation type="submission" date="2018-03" db="EMBL/GenBank/DDBJ databases">
        <title>Genomic Encyclopedia of Archaeal and Bacterial Type Strains, Phase II (KMG-II): from individual species to whole genera.</title>
        <authorList>
            <person name="Goeker M."/>
        </authorList>
    </citation>
    <scope>NUCLEOTIDE SEQUENCE [LARGE SCALE GENOMIC DNA]</scope>
    <source>
        <strain evidence="4 5">DSM 45348</strain>
    </source>
</reference>
<protein>
    <submittedName>
        <fullName evidence="4">Peptidase M28-like protein</fullName>
    </submittedName>
</protein>
<dbReference type="AlphaFoldDB" id="A0A2T0SAN4"/>
<dbReference type="SUPFAM" id="SSF53187">
    <property type="entry name" value="Zn-dependent exopeptidases"/>
    <property type="match status" value="1"/>
</dbReference>
<dbReference type="PANTHER" id="PTHR12283">
    <property type="entry name" value="GLUTAMINYL-PEPTIDE CYCLOTRANSFERASE"/>
    <property type="match status" value="1"/>
</dbReference>
<organism evidence="4 5">
    <name type="scientific">Pseudosporangium ferrugineum</name>
    <dbReference type="NCBI Taxonomy" id="439699"/>
    <lineage>
        <taxon>Bacteria</taxon>
        <taxon>Bacillati</taxon>
        <taxon>Actinomycetota</taxon>
        <taxon>Actinomycetes</taxon>
        <taxon>Micromonosporales</taxon>
        <taxon>Micromonosporaceae</taxon>
        <taxon>Pseudosporangium</taxon>
    </lineage>
</organism>
<proteinExistence type="predicted"/>
<dbReference type="EMBL" id="PVZG01000004">
    <property type="protein sequence ID" value="PRY30480.1"/>
    <property type="molecule type" value="Genomic_DNA"/>
</dbReference>
<dbReference type="InterPro" id="IPR040234">
    <property type="entry name" value="QC/QCL"/>
</dbReference>
<dbReference type="InterPro" id="IPR007484">
    <property type="entry name" value="Peptidase_M28"/>
</dbReference>
<evidence type="ECO:0000259" key="3">
    <source>
        <dbReference type="Pfam" id="PF04389"/>
    </source>
</evidence>
<comment type="caution">
    <text evidence="4">The sequence shown here is derived from an EMBL/GenBank/DDBJ whole genome shotgun (WGS) entry which is preliminary data.</text>
</comment>
<dbReference type="GO" id="GO:0016603">
    <property type="term" value="F:glutaminyl-peptide cyclotransferase activity"/>
    <property type="evidence" value="ECO:0007669"/>
    <property type="project" value="TreeGrafter"/>
</dbReference>
<evidence type="ECO:0000256" key="1">
    <source>
        <dbReference type="ARBA" id="ARBA00022679"/>
    </source>
</evidence>
<dbReference type="Proteomes" id="UP000239209">
    <property type="component" value="Unassembled WGS sequence"/>
</dbReference>
<dbReference type="Gene3D" id="3.40.630.10">
    <property type="entry name" value="Zn peptidases"/>
    <property type="match status" value="1"/>
</dbReference>
<dbReference type="Pfam" id="PF04389">
    <property type="entry name" value="Peptidase_M28"/>
    <property type="match status" value="1"/>
</dbReference>
<keyword evidence="1" id="KW-0808">Transferase</keyword>
<evidence type="ECO:0000313" key="4">
    <source>
        <dbReference type="EMBL" id="PRY30480.1"/>
    </source>
</evidence>
<keyword evidence="5" id="KW-1185">Reference proteome</keyword>
<dbReference type="OrthoDB" id="9778250at2"/>
<gene>
    <name evidence="4" type="ORF">CLV70_10432</name>
</gene>
<dbReference type="GO" id="GO:0008270">
    <property type="term" value="F:zinc ion binding"/>
    <property type="evidence" value="ECO:0007669"/>
    <property type="project" value="TreeGrafter"/>
</dbReference>
<sequence length="328" mass="34794">MPGLLRNLRGPAVRALAAARLRLRQPRTVIASVPARGEPPAGPPGFDAGLAWELLLRQCASGPRHPGGAGRAPTRRLILDRMRACAAEVAVQDWWQPVDRGTGAGRRYPMTNVLARFGPAGHPPDLLLATHWDTRPVADADPVAARRGEPPAGANDGGSGVAVLLELARVLRAEPPPRAVALAFLDGEDLGEHCYGGRLFARSLRSPEGARWRPRRAVVIDMVGGAELRCTTDAVSVANAPGLWHEVHEHAAALGLERYFHGPRGRVTDDHVPLARAGVPSIVLIDGGYPYRHTVDDTVARCSADSLAAVGRVLEGLVRAAAPSPAAR</sequence>
<evidence type="ECO:0000313" key="5">
    <source>
        <dbReference type="Proteomes" id="UP000239209"/>
    </source>
</evidence>
<dbReference type="RefSeq" id="WP_146164013.1">
    <property type="nucleotide sequence ID" value="NZ_PVZG01000004.1"/>
</dbReference>
<feature type="domain" description="Peptidase M28" evidence="3">
    <location>
        <begin position="112"/>
        <end position="314"/>
    </location>
</feature>
<accession>A0A2T0SAN4</accession>
<name>A0A2T0SAN4_9ACTN</name>
<keyword evidence="2" id="KW-0012">Acyltransferase</keyword>
<evidence type="ECO:0000256" key="2">
    <source>
        <dbReference type="ARBA" id="ARBA00023315"/>
    </source>
</evidence>